<dbReference type="EMBL" id="CP000867">
    <property type="protein sequence ID" value="ABX02639.1"/>
    <property type="molecule type" value="Genomic_DNA"/>
</dbReference>
<proteinExistence type="predicted"/>
<dbReference type="eggNOG" id="arCOG06639">
    <property type="taxonomic scope" value="Archaea"/>
</dbReference>
<name>A9ABB6_METM6</name>
<evidence type="ECO:0000313" key="1">
    <source>
        <dbReference type="EMBL" id="ABX02639.1"/>
    </source>
</evidence>
<dbReference type="HOGENOM" id="CLU_1567163_0_0_2"/>
<gene>
    <name evidence="1" type="ordered locus">MmarC6_1829</name>
</gene>
<dbReference type="STRING" id="444158.MmarC6_1829"/>
<accession>A9ABB6</accession>
<dbReference type="AlphaFoldDB" id="A9ABB6"/>
<dbReference type="OrthoDB" id="59961at2157"/>
<dbReference type="KEGG" id="mmx:MmarC6_1829"/>
<sequence>MIKIAVSKLKVDEFDSFDENILFEMPFKRKIRVSNSRTSQSGKTYFFVKTDDFQEFKIYTDKLSEKIEFILKKADGFVTDGYDILKYVTFEAQKPKNSKNTDENTLNHKNLLVKLPIWLANENKLYFGEKIGKFCYINFKFVRESEKGMCLYSKELNKNIWLPKSMISYEIER</sequence>
<reference evidence="1" key="1">
    <citation type="submission" date="2007-10" db="EMBL/GenBank/DDBJ databases">
        <title>Complete sequence of Methanococcus maripaludis C6.</title>
        <authorList>
            <consortium name="US DOE Joint Genome Institute"/>
            <person name="Copeland A."/>
            <person name="Lucas S."/>
            <person name="Lapidus A."/>
            <person name="Barry K."/>
            <person name="Glavina del Rio T."/>
            <person name="Dalin E."/>
            <person name="Tice H."/>
            <person name="Pitluck S."/>
            <person name="Clum A."/>
            <person name="Schmutz J."/>
            <person name="Larimer F."/>
            <person name="Land M."/>
            <person name="Hauser L."/>
            <person name="Kyrpides N."/>
            <person name="Mikhailova N."/>
            <person name="Sieprawska-Lupa M."/>
            <person name="Whitman W.B."/>
            <person name="Richardson P."/>
        </authorList>
    </citation>
    <scope>NUCLEOTIDE SEQUENCE [LARGE SCALE GENOMIC DNA]</scope>
    <source>
        <strain evidence="1">C6</strain>
    </source>
</reference>
<protein>
    <submittedName>
        <fullName evidence="1">Uncharacterized protein</fullName>
    </submittedName>
</protein>
<organism evidence="1">
    <name type="scientific">Methanococcus maripaludis (strain C6 / ATCC BAA-1332)</name>
    <dbReference type="NCBI Taxonomy" id="444158"/>
    <lineage>
        <taxon>Archaea</taxon>
        <taxon>Methanobacteriati</taxon>
        <taxon>Methanobacteriota</taxon>
        <taxon>Methanomada group</taxon>
        <taxon>Methanococci</taxon>
        <taxon>Methanococcales</taxon>
        <taxon>Methanococcaceae</taxon>
        <taxon>Methanococcus</taxon>
    </lineage>
</organism>